<dbReference type="GO" id="GO:0005634">
    <property type="term" value="C:nucleus"/>
    <property type="evidence" value="ECO:0007669"/>
    <property type="project" value="UniProtKB-SubCell"/>
</dbReference>
<sequence length="174" mass="20528">MINEHDAVANNLTPKNIIRKYTVFTIETILEQSSGSYSAENSSSEDDEKTDKIEFDFSAQNEPGKMKKRSRTSFSGKVRRILLSIFKKFKLMMFHVDPKKYLSISRRMDLSDELNLSENQIKIWFQNRRTKWKRDYFSDYELWTHKMSLAISIPILAPSHPFQGMNSKSSNYFY</sequence>
<dbReference type="InParanoid" id="E4XQU7"/>
<dbReference type="InterPro" id="IPR001356">
    <property type="entry name" value="HD"/>
</dbReference>
<evidence type="ECO:0000313" key="8">
    <source>
        <dbReference type="EMBL" id="CBY12183.1"/>
    </source>
</evidence>
<dbReference type="PANTHER" id="PTHR24333:SF5">
    <property type="entry name" value="VENT HOMEOBOX"/>
    <property type="match status" value="1"/>
</dbReference>
<feature type="DNA-binding region" description="Homeobox" evidence="5">
    <location>
        <begin position="67"/>
        <end position="136"/>
    </location>
</feature>
<dbReference type="AlphaFoldDB" id="E4XQU7"/>
<gene>
    <name evidence="8" type="ORF">GSOID_T00018058001</name>
</gene>
<evidence type="ECO:0000259" key="7">
    <source>
        <dbReference type="PROSITE" id="PS50071"/>
    </source>
</evidence>
<dbReference type="PANTHER" id="PTHR24333">
    <property type="entry name" value="HOMEO BOX HB9 LIKE A-RELATED"/>
    <property type="match status" value="1"/>
</dbReference>
<dbReference type="PROSITE" id="PS50071">
    <property type="entry name" value="HOMEOBOX_2"/>
    <property type="match status" value="1"/>
</dbReference>
<evidence type="ECO:0000256" key="6">
    <source>
        <dbReference type="RuleBase" id="RU000682"/>
    </source>
</evidence>
<dbReference type="InterPro" id="IPR017970">
    <property type="entry name" value="Homeobox_CS"/>
</dbReference>
<organism evidence="8">
    <name type="scientific">Oikopleura dioica</name>
    <name type="common">Tunicate</name>
    <dbReference type="NCBI Taxonomy" id="34765"/>
    <lineage>
        <taxon>Eukaryota</taxon>
        <taxon>Metazoa</taxon>
        <taxon>Chordata</taxon>
        <taxon>Tunicata</taxon>
        <taxon>Appendicularia</taxon>
        <taxon>Copelata</taxon>
        <taxon>Oikopleuridae</taxon>
        <taxon>Oikopleura</taxon>
    </lineage>
</organism>
<dbReference type="SUPFAM" id="SSF46689">
    <property type="entry name" value="Homeodomain-like"/>
    <property type="match status" value="1"/>
</dbReference>
<dbReference type="CDD" id="cd00086">
    <property type="entry name" value="homeodomain"/>
    <property type="match status" value="1"/>
</dbReference>
<dbReference type="SMART" id="SM00389">
    <property type="entry name" value="HOX"/>
    <property type="match status" value="1"/>
</dbReference>
<feature type="domain" description="Homeobox" evidence="7">
    <location>
        <begin position="65"/>
        <end position="135"/>
    </location>
</feature>
<proteinExistence type="predicted"/>
<dbReference type="Gene3D" id="1.10.10.60">
    <property type="entry name" value="Homeodomain-like"/>
    <property type="match status" value="1"/>
</dbReference>
<evidence type="ECO:0000256" key="3">
    <source>
        <dbReference type="ARBA" id="ARBA00023155"/>
    </source>
</evidence>
<evidence type="ECO:0000313" key="9">
    <source>
        <dbReference type="Proteomes" id="UP000001307"/>
    </source>
</evidence>
<dbReference type="GO" id="GO:0003677">
    <property type="term" value="F:DNA binding"/>
    <property type="evidence" value="ECO:0007669"/>
    <property type="project" value="UniProtKB-UniRule"/>
</dbReference>
<dbReference type="InterPro" id="IPR050848">
    <property type="entry name" value="Homeobox_TF"/>
</dbReference>
<comment type="subcellular location">
    <subcellularLocation>
        <location evidence="1 5 6">Nucleus</location>
    </subcellularLocation>
</comment>
<dbReference type="GO" id="GO:0000981">
    <property type="term" value="F:DNA-binding transcription factor activity, RNA polymerase II-specific"/>
    <property type="evidence" value="ECO:0007669"/>
    <property type="project" value="InterPro"/>
</dbReference>
<protein>
    <recommendedName>
        <fullName evidence="7">Homeobox domain-containing protein</fullName>
    </recommendedName>
</protein>
<keyword evidence="3 5" id="KW-0371">Homeobox</keyword>
<reference evidence="8" key="1">
    <citation type="journal article" date="2010" name="Science">
        <title>Plasticity of animal genome architecture unmasked by rapid evolution of a pelagic tunicate.</title>
        <authorList>
            <person name="Denoeud F."/>
            <person name="Henriet S."/>
            <person name="Mungpakdee S."/>
            <person name="Aury J.M."/>
            <person name="Da Silva C."/>
            <person name="Brinkmann H."/>
            <person name="Mikhaleva J."/>
            <person name="Olsen L.C."/>
            <person name="Jubin C."/>
            <person name="Canestro C."/>
            <person name="Bouquet J.M."/>
            <person name="Danks G."/>
            <person name="Poulain J."/>
            <person name="Campsteijn C."/>
            <person name="Adamski M."/>
            <person name="Cross I."/>
            <person name="Yadetie F."/>
            <person name="Muffato M."/>
            <person name="Louis A."/>
            <person name="Butcher S."/>
            <person name="Tsagkogeorga G."/>
            <person name="Konrad A."/>
            <person name="Singh S."/>
            <person name="Jensen M.F."/>
            <person name="Cong E.H."/>
            <person name="Eikeseth-Otteraa H."/>
            <person name="Noel B."/>
            <person name="Anthouard V."/>
            <person name="Porcel B.M."/>
            <person name="Kachouri-Lafond R."/>
            <person name="Nishino A."/>
            <person name="Ugolini M."/>
            <person name="Chourrout P."/>
            <person name="Nishida H."/>
            <person name="Aasland R."/>
            <person name="Huzurbazar S."/>
            <person name="Westhof E."/>
            <person name="Delsuc F."/>
            <person name="Lehrach H."/>
            <person name="Reinhardt R."/>
            <person name="Weissenbach J."/>
            <person name="Roy S.W."/>
            <person name="Artiguenave F."/>
            <person name="Postlethwait J.H."/>
            <person name="Manak J.R."/>
            <person name="Thompson E.M."/>
            <person name="Jaillon O."/>
            <person name="Du Pasquier L."/>
            <person name="Boudinot P."/>
            <person name="Liberles D.A."/>
            <person name="Volff J.N."/>
            <person name="Philippe H."/>
            <person name="Lenhard B."/>
            <person name="Roest Crollius H."/>
            <person name="Wincker P."/>
            <person name="Chourrout D."/>
        </authorList>
    </citation>
    <scope>NUCLEOTIDE SEQUENCE [LARGE SCALE GENOMIC DNA]</scope>
</reference>
<evidence type="ECO:0000256" key="4">
    <source>
        <dbReference type="ARBA" id="ARBA00023242"/>
    </source>
</evidence>
<dbReference type="InterPro" id="IPR009057">
    <property type="entry name" value="Homeodomain-like_sf"/>
</dbReference>
<dbReference type="Pfam" id="PF00046">
    <property type="entry name" value="Homeodomain"/>
    <property type="match status" value="1"/>
</dbReference>
<dbReference type="InterPro" id="IPR020479">
    <property type="entry name" value="HD_metazoa"/>
</dbReference>
<evidence type="ECO:0000256" key="5">
    <source>
        <dbReference type="PROSITE-ProRule" id="PRU00108"/>
    </source>
</evidence>
<dbReference type="Proteomes" id="UP000001307">
    <property type="component" value="Unassembled WGS sequence"/>
</dbReference>
<accession>E4XQU7</accession>
<name>E4XQU7_OIKDI</name>
<dbReference type="PROSITE" id="PS00027">
    <property type="entry name" value="HOMEOBOX_1"/>
    <property type="match status" value="1"/>
</dbReference>
<evidence type="ECO:0000256" key="2">
    <source>
        <dbReference type="ARBA" id="ARBA00023125"/>
    </source>
</evidence>
<keyword evidence="9" id="KW-1185">Reference proteome</keyword>
<dbReference type="PRINTS" id="PR00024">
    <property type="entry name" value="HOMEOBOX"/>
</dbReference>
<keyword evidence="4 5" id="KW-0539">Nucleus</keyword>
<dbReference type="EMBL" id="FN653109">
    <property type="protein sequence ID" value="CBY12183.1"/>
    <property type="molecule type" value="Genomic_DNA"/>
</dbReference>
<dbReference type="OrthoDB" id="6159439at2759"/>
<keyword evidence="2 5" id="KW-0238">DNA-binding</keyword>
<evidence type="ECO:0000256" key="1">
    <source>
        <dbReference type="ARBA" id="ARBA00004123"/>
    </source>
</evidence>